<comment type="caution">
    <text evidence="1">The sequence shown here is derived from an EMBL/GenBank/DDBJ whole genome shotgun (WGS) entry which is preliminary data.</text>
</comment>
<dbReference type="EMBL" id="AMWG01000075">
    <property type="protein sequence ID" value="ELP33031.1"/>
    <property type="molecule type" value="Genomic_DNA"/>
</dbReference>
<evidence type="ECO:0000313" key="2">
    <source>
        <dbReference type="Proteomes" id="UP000010959"/>
    </source>
</evidence>
<proteinExistence type="predicted"/>
<evidence type="ECO:0000313" key="1">
    <source>
        <dbReference type="EMBL" id="ELP33031.1"/>
    </source>
</evidence>
<dbReference type="Proteomes" id="UP000010959">
    <property type="component" value="Unassembled WGS sequence"/>
</dbReference>
<organism evidence="1 2">
    <name type="scientific">Rhodopirellula baltica SWK14</name>
    <dbReference type="NCBI Taxonomy" id="993516"/>
    <lineage>
        <taxon>Bacteria</taxon>
        <taxon>Pseudomonadati</taxon>
        <taxon>Planctomycetota</taxon>
        <taxon>Planctomycetia</taxon>
        <taxon>Pirellulales</taxon>
        <taxon>Pirellulaceae</taxon>
        <taxon>Rhodopirellula</taxon>
    </lineage>
</organism>
<gene>
    <name evidence="1" type="ORF">RBSWK_02877</name>
</gene>
<accession>L7CIZ5</accession>
<reference evidence="1 2" key="1">
    <citation type="journal article" date="2013" name="Mar. Genomics">
        <title>Expression of sulfatases in Rhodopirellula baltica and the diversity of sulfatases in the genus Rhodopirellula.</title>
        <authorList>
            <person name="Wegner C.E."/>
            <person name="Richter-Heitmann T."/>
            <person name="Klindworth A."/>
            <person name="Klockow C."/>
            <person name="Richter M."/>
            <person name="Achstetter T."/>
            <person name="Glockner F.O."/>
            <person name="Harder J."/>
        </authorList>
    </citation>
    <scope>NUCLEOTIDE SEQUENCE [LARGE SCALE GENOMIC DNA]</scope>
    <source>
        <strain evidence="1 2">SWK14</strain>
    </source>
</reference>
<name>L7CIZ5_RHOBT</name>
<sequence length="124" mass="13318">MVAGSGNAVGNEAFALWSAPNGDAIRAWVAEPIFAKRPRGISMVAPSNSKLEISTSVFLPDLPYPWCTGLGDAGKEHSARQNCPWCGTRIAIDSSTRGERIHSLRDEASEAFVQSIQSLKNVFA</sequence>
<protein>
    <submittedName>
        <fullName evidence="1">Uncharacterized protein</fullName>
    </submittedName>
</protein>
<dbReference type="AlphaFoldDB" id="L7CIZ5"/>
<dbReference type="PATRIC" id="fig|993516.3.peg.3056"/>